<dbReference type="GO" id="GO:0016593">
    <property type="term" value="C:Cdc73/Paf1 complex"/>
    <property type="evidence" value="ECO:0007669"/>
    <property type="project" value="InterPro"/>
</dbReference>
<comment type="caution">
    <text evidence="9">The sequence shown here is derived from an EMBL/GenBank/DDBJ whole genome shotgun (WGS) entry which is preliminary data.</text>
</comment>
<evidence type="ECO:0000256" key="6">
    <source>
        <dbReference type="SAM" id="MobiDB-lite"/>
    </source>
</evidence>
<feature type="region of interest" description="Disordered" evidence="6">
    <location>
        <begin position="249"/>
        <end position="270"/>
    </location>
</feature>
<feature type="domain" description="Paf1 complex subunit Cdc73 N-terminal" evidence="8">
    <location>
        <begin position="1"/>
        <end position="268"/>
    </location>
</feature>
<evidence type="ECO:0000256" key="4">
    <source>
        <dbReference type="ARBA" id="ARBA00023163"/>
    </source>
</evidence>
<dbReference type="GO" id="GO:0006368">
    <property type="term" value="P:transcription elongation by RNA polymerase II"/>
    <property type="evidence" value="ECO:0007669"/>
    <property type="project" value="InterPro"/>
</dbReference>
<accession>A0AAV7ZDH1</accession>
<feature type="domain" description="Cell division control protein 73 C-terminal" evidence="7">
    <location>
        <begin position="331"/>
        <end position="482"/>
    </location>
</feature>
<dbReference type="GO" id="GO:0000993">
    <property type="term" value="F:RNA polymerase II complex binding"/>
    <property type="evidence" value="ECO:0007669"/>
    <property type="project" value="TreeGrafter"/>
</dbReference>
<comment type="subcellular location">
    <subcellularLocation>
        <location evidence="1">Nucleus</location>
    </subcellularLocation>
</comment>
<evidence type="ECO:0000259" key="8">
    <source>
        <dbReference type="Pfam" id="PF16050"/>
    </source>
</evidence>
<dbReference type="Gene3D" id="3.40.50.11990">
    <property type="entry name" value="RNA polymerase II accessory factor, Cdc73 C-terminal domain"/>
    <property type="match status" value="1"/>
</dbReference>
<dbReference type="Pfam" id="PF16050">
    <property type="entry name" value="CDC73_N"/>
    <property type="match status" value="1"/>
</dbReference>
<comment type="similarity">
    <text evidence="2">Belongs to the CDC73 family.</text>
</comment>
<dbReference type="GO" id="GO:0032968">
    <property type="term" value="P:positive regulation of transcription elongation by RNA polymerase II"/>
    <property type="evidence" value="ECO:0007669"/>
    <property type="project" value="TreeGrafter"/>
</dbReference>
<keyword evidence="3" id="KW-0805">Transcription regulation</keyword>
<organism evidence="9 10">
    <name type="scientific">Anaeramoeba flamelloides</name>
    <dbReference type="NCBI Taxonomy" id="1746091"/>
    <lineage>
        <taxon>Eukaryota</taxon>
        <taxon>Metamonada</taxon>
        <taxon>Anaeramoebidae</taxon>
        <taxon>Anaeramoeba</taxon>
    </lineage>
</organism>
<evidence type="ECO:0000256" key="3">
    <source>
        <dbReference type="ARBA" id="ARBA00023015"/>
    </source>
</evidence>
<proteinExistence type="inferred from homology"/>
<dbReference type="InterPro" id="IPR007852">
    <property type="entry name" value="Cdc73/Parafibromin"/>
</dbReference>
<dbReference type="InterPro" id="IPR038103">
    <property type="entry name" value="CDC73_C_sf"/>
</dbReference>
<evidence type="ECO:0000259" key="7">
    <source>
        <dbReference type="Pfam" id="PF05179"/>
    </source>
</evidence>
<dbReference type="Proteomes" id="UP001146793">
    <property type="component" value="Unassembled WGS sequence"/>
</dbReference>
<evidence type="ECO:0000313" key="10">
    <source>
        <dbReference type="Proteomes" id="UP001146793"/>
    </source>
</evidence>
<protein>
    <submittedName>
        <fullName evidence="9">Cdc73 domain protein</fullName>
    </submittedName>
</protein>
<keyword evidence="4" id="KW-0804">Transcription</keyword>
<dbReference type="InterPro" id="IPR031336">
    <property type="entry name" value="CDC73_C"/>
</dbReference>
<gene>
    <name evidence="9" type="ORF">M0812_14578</name>
</gene>
<evidence type="ECO:0000313" key="9">
    <source>
        <dbReference type="EMBL" id="KAJ3438570.1"/>
    </source>
</evidence>
<dbReference type="Pfam" id="PF05179">
    <property type="entry name" value="CDC73_C"/>
    <property type="match status" value="1"/>
</dbReference>
<feature type="region of interest" description="Disordered" evidence="6">
    <location>
        <begin position="298"/>
        <end position="325"/>
    </location>
</feature>
<dbReference type="PANTHER" id="PTHR12466">
    <property type="entry name" value="CDC73 DOMAIN PROTEIN"/>
    <property type="match status" value="1"/>
</dbReference>
<evidence type="ECO:0000256" key="1">
    <source>
        <dbReference type="ARBA" id="ARBA00004123"/>
    </source>
</evidence>
<name>A0AAV7ZDH1_9EUKA</name>
<evidence type="ECO:0000256" key="2">
    <source>
        <dbReference type="ARBA" id="ARBA00010427"/>
    </source>
</evidence>
<keyword evidence="5" id="KW-0539">Nucleus</keyword>
<sequence length="497" mass="58930">MNDPLELLRYYLQHRLEITEQGHYLVFGNKTFPKDLPTKLQQSGQSKQYTLGCLWFFMKHKDISVGEYLGLCRNKDISRVGYVDRGSVAKFFQNPSTIEFLPNTRNQQLDSRKRIYDPNNQTNNLNSNYQSSYSLGTNNLQNKNQQMRNSKNLIQNNSNRNYQSGYINNSVTNKNEDHLLKKRRTNKIDENGKINYPKTNLDSIPLEVSVTDRIIMKEKHFQTRQSFLISQTKDFSNVIDIYQSISKKEVEQSKQQYQENDRRHSRNHSDNNQFWVERFGADDIEQFQINTKGSFYSETAKDSHQTEKRQPRSSSRYDQNPKYFNKKKKPNKIPIIIVPSAVTSVLTLWNVKEFLEDGVFIPYQEIKKKKSKKERNLIVIRKIGNKQIKYEIVDNPKFIAREDWKRVVSIFAHGQKWQFRGWPISDPVEIFNNYCSFHFIHGQEQIHPNLKNMNVKVVVISKFKRYLDKQIVLEIWKELDDFIAAKKPQLLDYIRKN</sequence>
<evidence type="ECO:0000256" key="5">
    <source>
        <dbReference type="ARBA" id="ARBA00023242"/>
    </source>
</evidence>
<dbReference type="InterPro" id="IPR032041">
    <property type="entry name" value="Cdc73_N"/>
</dbReference>
<dbReference type="FunFam" id="3.40.50.11990:FF:000002">
    <property type="entry name" value="protein CDC73 homolog"/>
    <property type="match status" value="1"/>
</dbReference>
<feature type="compositionally biased region" description="Basic and acidic residues" evidence="6">
    <location>
        <begin position="299"/>
        <end position="310"/>
    </location>
</feature>
<dbReference type="PANTHER" id="PTHR12466:SF8">
    <property type="entry name" value="PARAFIBROMIN"/>
    <property type="match status" value="1"/>
</dbReference>
<dbReference type="AlphaFoldDB" id="A0AAV7ZDH1"/>
<reference evidence="9" key="1">
    <citation type="submission" date="2022-08" db="EMBL/GenBank/DDBJ databases">
        <title>Novel sulphate-reducing endosymbionts in the free-living metamonad Anaeramoeba.</title>
        <authorList>
            <person name="Jerlstrom-Hultqvist J."/>
            <person name="Cepicka I."/>
            <person name="Gallot-Lavallee L."/>
            <person name="Salas-Leiva D."/>
            <person name="Curtis B.A."/>
            <person name="Zahonova K."/>
            <person name="Pipaliya S."/>
            <person name="Dacks J."/>
            <person name="Roger A.J."/>
        </authorList>
    </citation>
    <scope>NUCLEOTIDE SEQUENCE</scope>
    <source>
        <strain evidence="9">Busselton2</strain>
    </source>
</reference>
<dbReference type="EMBL" id="JANTQA010000032">
    <property type="protein sequence ID" value="KAJ3438570.1"/>
    <property type="molecule type" value="Genomic_DNA"/>
</dbReference>